<evidence type="ECO:0008006" key="10">
    <source>
        <dbReference type="Google" id="ProtNLM"/>
    </source>
</evidence>
<dbReference type="Proteomes" id="UP000827092">
    <property type="component" value="Unassembled WGS sequence"/>
</dbReference>
<dbReference type="GO" id="GO:0043130">
    <property type="term" value="F:ubiquitin binding"/>
    <property type="evidence" value="ECO:0007669"/>
    <property type="project" value="InterPro"/>
</dbReference>
<dbReference type="SUPFAM" id="SSF49562">
    <property type="entry name" value="C2 domain (Calcium/lipid-binding domain, CaLB)"/>
    <property type="match status" value="1"/>
</dbReference>
<dbReference type="PANTHER" id="PTHR16461">
    <property type="entry name" value="TOLL-INTERACTING PROTEIN"/>
    <property type="match status" value="1"/>
</dbReference>
<keyword evidence="9" id="KW-1185">Reference proteome</keyword>
<evidence type="ECO:0000259" key="7">
    <source>
        <dbReference type="PROSITE" id="PS51140"/>
    </source>
</evidence>
<comment type="caution">
    <text evidence="8">The sequence shown here is derived from an EMBL/GenBank/DDBJ whole genome shotgun (WGS) entry which is preliminary data.</text>
</comment>
<dbReference type="EMBL" id="JAFNEN010000052">
    <property type="protein sequence ID" value="KAG8197608.1"/>
    <property type="molecule type" value="Genomic_DNA"/>
</dbReference>
<evidence type="ECO:0000259" key="6">
    <source>
        <dbReference type="PROSITE" id="PS50004"/>
    </source>
</evidence>
<keyword evidence="4" id="KW-0072">Autophagy</keyword>
<dbReference type="GO" id="GO:0031624">
    <property type="term" value="F:ubiquitin conjugating enzyme binding"/>
    <property type="evidence" value="ECO:0007669"/>
    <property type="project" value="TreeGrafter"/>
</dbReference>
<dbReference type="Pfam" id="PF00168">
    <property type="entry name" value="C2"/>
    <property type="match status" value="1"/>
</dbReference>
<dbReference type="GO" id="GO:0005737">
    <property type="term" value="C:cytoplasm"/>
    <property type="evidence" value="ECO:0007669"/>
    <property type="project" value="TreeGrafter"/>
</dbReference>
<proteinExistence type="inferred from homology"/>
<dbReference type="Pfam" id="PF02845">
    <property type="entry name" value="CUE"/>
    <property type="match status" value="1"/>
</dbReference>
<feature type="domain" description="CUE" evidence="7">
    <location>
        <begin position="245"/>
        <end position="288"/>
    </location>
</feature>
<dbReference type="InterPro" id="IPR000008">
    <property type="entry name" value="C2_dom"/>
</dbReference>
<evidence type="ECO:0000256" key="1">
    <source>
        <dbReference type="ARBA" id="ARBA00009278"/>
    </source>
</evidence>
<dbReference type="AlphaFoldDB" id="A0AAV6VMY8"/>
<name>A0AAV6VMY8_9ARAC</name>
<dbReference type="SMART" id="SM00546">
    <property type="entry name" value="CUE"/>
    <property type="match status" value="1"/>
</dbReference>
<evidence type="ECO:0000256" key="3">
    <source>
        <dbReference type="ARBA" id="ARBA00022859"/>
    </source>
</evidence>
<reference evidence="8 9" key="1">
    <citation type="journal article" date="2022" name="Nat. Ecol. Evol.">
        <title>A masculinizing supergene underlies an exaggerated male reproductive morph in a spider.</title>
        <authorList>
            <person name="Hendrickx F."/>
            <person name="De Corte Z."/>
            <person name="Sonet G."/>
            <person name="Van Belleghem S.M."/>
            <person name="Kostlbacher S."/>
            <person name="Vangestel C."/>
        </authorList>
    </citation>
    <scope>NUCLEOTIDE SEQUENCE [LARGE SCALE GENOMIC DNA]</scope>
    <source>
        <strain evidence="8">W744_W776</strain>
    </source>
</reference>
<comment type="similarity">
    <text evidence="1">Belongs to the tollip family.</text>
</comment>
<keyword evidence="2" id="KW-0399">Innate immunity</keyword>
<dbReference type="SUPFAM" id="SSF46934">
    <property type="entry name" value="UBA-like"/>
    <property type="match status" value="1"/>
</dbReference>
<dbReference type="Gene3D" id="1.10.8.10">
    <property type="entry name" value="DNA helicase RuvA subunit, C-terminal domain"/>
    <property type="match status" value="1"/>
</dbReference>
<feature type="domain" description="C2" evidence="6">
    <location>
        <begin position="39"/>
        <end position="155"/>
    </location>
</feature>
<dbReference type="InterPro" id="IPR035892">
    <property type="entry name" value="C2_domain_sf"/>
</dbReference>
<dbReference type="PROSITE" id="PS50004">
    <property type="entry name" value="C2"/>
    <property type="match status" value="1"/>
</dbReference>
<gene>
    <name evidence="8" type="ORF">JTE90_001540</name>
</gene>
<keyword evidence="5" id="KW-0395">Inflammatory response</keyword>
<dbReference type="PROSITE" id="PS51140">
    <property type="entry name" value="CUE"/>
    <property type="match status" value="1"/>
</dbReference>
<evidence type="ECO:0000256" key="5">
    <source>
        <dbReference type="ARBA" id="ARBA00023198"/>
    </source>
</evidence>
<accession>A0AAV6VMY8</accession>
<evidence type="ECO:0000256" key="4">
    <source>
        <dbReference type="ARBA" id="ARBA00023006"/>
    </source>
</evidence>
<dbReference type="Gene3D" id="2.60.40.150">
    <property type="entry name" value="C2 domain"/>
    <property type="match status" value="1"/>
</dbReference>
<protein>
    <recommendedName>
        <fullName evidence="10">Toll-interacting protein</fullName>
    </recommendedName>
</protein>
<organism evidence="8 9">
    <name type="scientific">Oedothorax gibbosus</name>
    <dbReference type="NCBI Taxonomy" id="931172"/>
    <lineage>
        <taxon>Eukaryota</taxon>
        <taxon>Metazoa</taxon>
        <taxon>Ecdysozoa</taxon>
        <taxon>Arthropoda</taxon>
        <taxon>Chelicerata</taxon>
        <taxon>Arachnida</taxon>
        <taxon>Araneae</taxon>
        <taxon>Araneomorphae</taxon>
        <taxon>Entelegynae</taxon>
        <taxon>Araneoidea</taxon>
        <taxon>Linyphiidae</taxon>
        <taxon>Erigoninae</taxon>
        <taxon>Oedothorax</taxon>
    </lineage>
</organism>
<evidence type="ECO:0000256" key="2">
    <source>
        <dbReference type="ARBA" id="ARBA00022588"/>
    </source>
</evidence>
<dbReference type="InterPro" id="IPR003892">
    <property type="entry name" value="CUE"/>
</dbReference>
<dbReference type="GO" id="GO:0006511">
    <property type="term" value="P:ubiquitin-dependent protein catabolic process"/>
    <property type="evidence" value="ECO:0007669"/>
    <property type="project" value="TreeGrafter"/>
</dbReference>
<dbReference type="InterPro" id="IPR009060">
    <property type="entry name" value="UBA-like_sf"/>
</dbReference>
<dbReference type="GO" id="GO:0006914">
    <property type="term" value="P:autophagy"/>
    <property type="evidence" value="ECO:0007669"/>
    <property type="project" value="UniProtKB-KW"/>
</dbReference>
<sequence length="289" mass="32521">MTTPKYAEQRDKVLIGRLPEDFLRVDTPEREQATNASAQSLQAAQQFNYTPTQTAVQITMCIVQAQLTKNYSLTKMDPYCRVRIGHSIFETHSDIRGGKLPNWNKTITSYLAPGIKTINIDVYDEKTLTPDERIAYAEYVIPEEAMQGKFMDAWIPLSGKQGEGKEGSINITIYIRSVPYMPTIHPTYAPSLYNRNSPIMVAPQPVVGIYPQYLPGQPMPVGYPMGPQPLQNPNYGYPVSQPYSPSEEDVKQMQEMFPAYDKEVILGVLESCRGNKEQVITSLLSLSDK</sequence>
<dbReference type="PANTHER" id="PTHR16461:SF5">
    <property type="entry name" value="TOLL-INTERACTING PROTEIN"/>
    <property type="match status" value="1"/>
</dbReference>
<dbReference type="GO" id="GO:0045087">
    <property type="term" value="P:innate immune response"/>
    <property type="evidence" value="ECO:0007669"/>
    <property type="project" value="UniProtKB-KW"/>
</dbReference>
<evidence type="ECO:0000313" key="8">
    <source>
        <dbReference type="EMBL" id="KAG8197608.1"/>
    </source>
</evidence>
<keyword evidence="3" id="KW-0391">Immunity</keyword>
<evidence type="ECO:0000313" key="9">
    <source>
        <dbReference type="Proteomes" id="UP000827092"/>
    </source>
</evidence>